<evidence type="ECO:0000256" key="4">
    <source>
        <dbReference type="ARBA" id="ARBA00023157"/>
    </source>
</evidence>
<keyword evidence="4" id="KW-1015">Disulfide bond</keyword>
<dbReference type="PROSITE" id="PS51257">
    <property type="entry name" value="PROKAR_LIPOPROTEIN"/>
    <property type="match status" value="1"/>
</dbReference>
<comment type="caution">
    <text evidence="6">The sequence shown here is derived from an EMBL/GenBank/DDBJ whole genome shotgun (WGS) entry which is preliminary data.</text>
</comment>
<evidence type="ECO:0000313" key="6">
    <source>
        <dbReference type="EMBL" id="MBL7631745.1"/>
    </source>
</evidence>
<dbReference type="InterPro" id="IPR029058">
    <property type="entry name" value="AB_hydrolase_fold"/>
</dbReference>
<organism evidence="6 7">
    <name type="scientific">Frankia nepalensis</name>
    <dbReference type="NCBI Taxonomy" id="1836974"/>
    <lineage>
        <taxon>Bacteria</taxon>
        <taxon>Bacillati</taxon>
        <taxon>Actinomycetota</taxon>
        <taxon>Actinomycetes</taxon>
        <taxon>Frankiales</taxon>
        <taxon>Frankiaceae</taxon>
        <taxon>Frankia</taxon>
    </lineage>
</organism>
<feature type="chain" id="PRO_5038432118" evidence="5">
    <location>
        <begin position="16"/>
        <end position="221"/>
    </location>
</feature>
<dbReference type="RefSeq" id="WP_203006000.1">
    <property type="nucleotide sequence ID" value="NZ_JADWYU010000023.1"/>
</dbReference>
<proteinExistence type="inferred from homology"/>
<keyword evidence="7" id="KW-1185">Reference proteome</keyword>
<dbReference type="Proteomes" id="UP000604475">
    <property type="component" value="Unassembled WGS sequence"/>
</dbReference>
<dbReference type="Gene3D" id="3.40.50.1820">
    <property type="entry name" value="alpha/beta hydrolase"/>
    <property type="match status" value="1"/>
</dbReference>
<evidence type="ECO:0000256" key="1">
    <source>
        <dbReference type="ARBA" id="ARBA00007534"/>
    </source>
</evidence>
<name>A0A937RK27_9ACTN</name>
<keyword evidence="5" id="KW-0732">Signal</keyword>
<accession>A0A937RK27</accession>
<keyword evidence="3" id="KW-0378">Hydrolase</keyword>
<reference evidence="6" key="1">
    <citation type="submission" date="2020-12" db="EMBL/GenBank/DDBJ databases">
        <title>Genomic characterization of non-nitrogen-fixing Frankia strains.</title>
        <authorList>
            <person name="Carlos-Shanley C."/>
            <person name="Guerra T."/>
            <person name="Hahn D."/>
        </authorList>
    </citation>
    <scope>NUCLEOTIDE SEQUENCE</scope>
    <source>
        <strain evidence="6">CN6</strain>
    </source>
</reference>
<evidence type="ECO:0000256" key="3">
    <source>
        <dbReference type="ARBA" id="ARBA00022801"/>
    </source>
</evidence>
<keyword evidence="2" id="KW-0719">Serine esterase</keyword>
<feature type="signal peptide" evidence="5">
    <location>
        <begin position="1"/>
        <end position="15"/>
    </location>
</feature>
<dbReference type="SMART" id="SM01110">
    <property type="entry name" value="Cutinase"/>
    <property type="match status" value="1"/>
</dbReference>
<comment type="similarity">
    <text evidence="1">Belongs to the cutinase family.</text>
</comment>
<dbReference type="SUPFAM" id="SSF53474">
    <property type="entry name" value="alpha/beta-Hydrolases"/>
    <property type="match status" value="1"/>
</dbReference>
<evidence type="ECO:0000313" key="7">
    <source>
        <dbReference type="Proteomes" id="UP000604475"/>
    </source>
</evidence>
<dbReference type="InterPro" id="IPR000675">
    <property type="entry name" value="Cutinase/axe"/>
</dbReference>
<protein>
    <submittedName>
        <fullName evidence="6">Cutinase family protein</fullName>
    </submittedName>
</protein>
<dbReference type="EMBL" id="JAEACQ010000283">
    <property type="protein sequence ID" value="MBL7631745.1"/>
    <property type="molecule type" value="Genomic_DNA"/>
</dbReference>
<dbReference type="PANTHER" id="PTHR33630:SF9">
    <property type="entry name" value="CUTINASE 4"/>
    <property type="match status" value="1"/>
</dbReference>
<dbReference type="GO" id="GO:0052689">
    <property type="term" value="F:carboxylic ester hydrolase activity"/>
    <property type="evidence" value="ECO:0007669"/>
    <property type="project" value="UniProtKB-KW"/>
</dbReference>
<gene>
    <name evidence="6" type="ORF">I7412_32230</name>
</gene>
<dbReference type="AlphaFoldDB" id="A0A937RK27"/>
<dbReference type="PANTHER" id="PTHR33630">
    <property type="entry name" value="CUTINASE RV1984C-RELATED-RELATED"/>
    <property type="match status" value="1"/>
</dbReference>
<evidence type="ECO:0000256" key="2">
    <source>
        <dbReference type="ARBA" id="ARBA00022487"/>
    </source>
</evidence>
<dbReference type="Pfam" id="PF01083">
    <property type="entry name" value="Cutinase"/>
    <property type="match status" value="1"/>
</dbReference>
<evidence type="ECO:0000256" key="5">
    <source>
        <dbReference type="SAM" id="SignalP"/>
    </source>
</evidence>
<sequence length="221" mass="21699">MVLKNGTLITFLAMAAGVAGGVSGCPGSGSTPTTPTGCADVEVVFARGSGELPGLGITGGPFVSSLKANLPGKTVTSYAVNYAADIAQTSAGAGATDMTRHVTSVAAKCPNTDFVLGGYSQGASVTDIAIGIPTLLGRGETIPTNLAPRVAAVVVFGNPLALYGQHIPTASKLYGSKAREYCALGDPVCAGGVNGAAHLTYASSGMTTQGAVFAAGKVTGT</sequence>